<dbReference type="Proteomes" id="UP000694240">
    <property type="component" value="Chromosome 7"/>
</dbReference>
<proteinExistence type="predicted"/>
<protein>
    <submittedName>
        <fullName evidence="1">Uncharacterized protein</fullName>
    </submittedName>
</protein>
<organism evidence="1 2">
    <name type="scientific">Arabidopsis thaliana x Arabidopsis arenosa</name>
    <dbReference type="NCBI Taxonomy" id="1240361"/>
    <lineage>
        <taxon>Eukaryota</taxon>
        <taxon>Viridiplantae</taxon>
        <taxon>Streptophyta</taxon>
        <taxon>Embryophyta</taxon>
        <taxon>Tracheophyta</taxon>
        <taxon>Spermatophyta</taxon>
        <taxon>Magnoliopsida</taxon>
        <taxon>eudicotyledons</taxon>
        <taxon>Gunneridae</taxon>
        <taxon>Pentapetalae</taxon>
        <taxon>rosids</taxon>
        <taxon>malvids</taxon>
        <taxon>Brassicales</taxon>
        <taxon>Brassicaceae</taxon>
        <taxon>Camelineae</taxon>
        <taxon>Arabidopsis</taxon>
    </lineage>
</organism>
<name>A0A8T2BIF6_9BRAS</name>
<feature type="non-terminal residue" evidence="1">
    <location>
        <position position="1"/>
    </location>
</feature>
<sequence>SNLLVLFEETGGNSFDISVKTVTAGILCGQVSESHYPPLRKWSTPDYINGTMSINSVAPEVHLHCEDGHVILYPP</sequence>
<accession>A0A8T2BIF6</accession>
<dbReference type="EMBL" id="JAEFBK010000007">
    <property type="protein sequence ID" value="KAG7585232.1"/>
    <property type="molecule type" value="Genomic_DNA"/>
</dbReference>
<evidence type="ECO:0000313" key="1">
    <source>
        <dbReference type="EMBL" id="KAG7585232.1"/>
    </source>
</evidence>
<keyword evidence="2" id="KW-1185">Reference proteome</keyword>
<reference evidence="1 2" key="1">
    <citation type="submission" date="2020-12" db="EMBL/GenBank/DDBJ databases">
        <title>Concerted genomic and epigenomic changes stabilize Arabidopsis allopolyploids.</title>
        <authorList>
            <person name="Chen Z."/>
        </authorList>
    </citation>
    <scope>NUCLEOTIDE SEQUENCE [LARGE SCALE GENOMIC DNA]</scope>
    <source>
        <strain evidence="1">Allo738</strain>
        <tissue evidence="1">Leaf</tissue>
    </source>
</reference>
<comment type="caution">
    <text evidence="1">The sequence shown here is derived from an EMBL/GenBank/DDBJ whole genome shotgun (WGS) entry which is preliminary data.</text>
</comment>
<gene>
    <name evidence="1" type="ORF">ISN45_Aa02g006010</name>
</gene>
<evidence type="ECO:0000313" key="2">
    <source>
        <dbReference type="Proteomes" id="UP000694240"/>
    </source>
</evidence>
<dbReference type="AlphaFoldDB" id="A0A8T2BIF6"/>